<dbReference type="EMBL" id="CABEEZ010000169">
    <property type="protein sequence ID" value="VTR61571.1"/>
    <property type="molecule type" value="Genomic_DNA"/>
</dbReference>
<dbReference type="GO" id="GO:0016787">
    <property type="term" value="F:hydrolase activity"/>
    <property type="evidence" value="ECO:0007669"/>
    <property type="project" value="UniProtKB-KW"/>
</dbReference>
<evidence type="ECO:0000256" key="3">
    <source>
        <dbReference type="ARBA" id="ARBA00022741"/>
    </source>
</evidence>
<keyword evidence="1" id="KW-0813">Transport</keyword>
<dbReference type="GO" id="GO:0005524">
    <property type="term" value="F:ATP binding"/>
    <property type="evidence" value="ECO:0007669"/>
    <property type="project" value="UniProtKB-KW"/>
</dbReference>
<keyword evidence="3" id="KW-0547">Nucleotide-binding</keyword>
<keyword evidence="5" id="KW-0378">Hydrolase</keyword>
<name>A0A4U9WPM5_SERFO</name>
<evidence type="ECO:0000256" key="1">
    <source>
        <dbReference type="ARBA" id="ARBA00022448"/>
    </source>
</evidence>
<sequence length="70" mass="7526">MAANLFIGREPTRFGLIDQKTMLRNARKLLEGYGLPLDVSQPLGNYSIAIQQIVAIARAVDLSAKGADPG</sequence>
<evidence type="ECO:0000256" key="4">
    <source>
        <dbReference type="ARBA" id="ARBA00022840"/>
    </source>
</evidence>
<organism evidence="5">
    <name type="scientific">Serratia fonticola</name>
    <dbReference type="NCBI Taxonomy" id="47917"/>
    <lineage>
        <taxon>Bacteria</taxon>
        <taxon>Pseudomonadati</taxon>
        <taxon>Pseudomonadota</taxon>
        <taxon>Gammaproteobacteria</taxon>
        <taxon>Enterobacterales</taxon>
        <taxon>Yersiniaceae</taxon>
        <taxon>Serratia</taxon>
    </lineage>
</organism>
<reference evidence="5" key="1">
    <citation type="submission" date="2019-05" db="EMBL/GenBank/DDBJ databases">
        <authorList>
            <consortium name="Pathogen Informatics"/>
        </authorList>
    </citation>
    <scope>NUCLEOTIDE SEQUENCE [LARGE SCALE GENOMIC DNA]</scope>
    <source>
        <strain evidence="5">NCTC12965</strain>
    </source>
</reference>
<dbReference type="InterPro" id="IPR050107">
    <property type="entry name" value="ABC_carbohydrate_import_ATPase"/>
</dbReference>
<protein>
    <submittedName>
        <fullName evidence="5">Ribose import ATP-binding protein RbsA</fullName>
        <ecNumber evidence="5">3.6.3.17</ecNumber>
    </submittedName>
</protein>
<gene>
    <name evidence="5" type="primary">rbsA_5</name>
    <name evidence="5" type="ORF">NCTC12965_08861</name>
</gene>
<evidence type="ECO:0000256" key="2">
    <source>
        <dbReference type="ARBA" id="ARBA00022737"/>
    </source>
</evidence>
<dbReference type="EC" id="3.6.3.17" evidence="5"/>
<proteinExistence type="predicted"/>
<keyword evidence="4 5" id="KW-0067">ATP-binding</keyword>
<dbReference type="PANTHER" id="PTHR43790">
    <property type="entry name" value="CARBOHYDRATE TRANSPORT ATP-BINDING PROTEIN MG119-RELATED"/>
    <property type="match status" value="1"/>
</dbReference>
<dbReference type="AlphaFoldDB" id="A0A4U9WPM5"/>
<dbReference type="PANTHER" id="PTHR43790:SF9">
    <property type="entry name" value="GALACTOFURANOSE TRANSPORTER ATP-BINDING PROTEIN YTFR"/>
    <property type="match status" value="1"/>
</dbReference>
<evidence type="ECO:0000313" key="5">
    <source>
        <dbReference type="EMBL" id="VTR61571.1"/>
    </source>
</evidence>
<accession>A0A4U9WPM5</accession>
<keyword evidence="2" id="KW-0677">Repeat</keyword>